<dbReference type="AlphaFoldDB" id="X1VYE4"/>
<evidence type="ECO:0000313" key="1">
    <source>
        <dbReference type="EMBL" id="GAJ17230.1"/>
    </source>
</evidence>
<proteinExistence type="predicted"/>
<accession>X1VYE4</accession>
<organism evidence="1">
    <name type="scientific">marine sediment metagenome</name>
    <dbReference type="NCBI Taxonomy" id="412755"/>
    <lineage>
        <taxon>unclassified sequences</taxon>
        <taxon>metagenomes</taxon>
        <taxon>ecological metagenomes</taxon>
    </lineage>
</organism>
<feature type="non-terminal residue" evidence="1">
    <location>
        <position position="1"/>
    </location>
</feature>
<feature type="non-terminal residue" evidence="1">
    <location>
        <position position="90"/>
    </location>
</feature>
<reference evidence="1" key="1">
    <citation type="journal article" date="2014" name="Front. Microbiol.">
        <title>High frequency of phylogenetically diverse reductive dehalogenase-homologous genes in deep subseafloor sedimentary metagenomes.</title>
        <authorList>
            <person name="Kawai M."/>
            <person name="Futagami T."/>
            <person name="Toyoda A."/>
            <person name="Takaki Y."/>
            <person name="Nishi S."/>
            <person name="Hori S."/>
            <person name="Arai W."/>
            <person name="Tsubouchi T."/>
            <person name="Morono Y."/>
            <person name="Uchiyama I."/>
            <person name="Ito T."/>
            <person name="Fujiyama A."/>
            <person name="Inagaki F."/>
            <person name="Takami H."/>
        </authorList>
    </citation>
    <scope>NUCLEOTIDE SEQUENCE</scope>
    <source>
        <strain evidence="1">Expedition CK06-06</strain>
    </source>
</reference>
<dbReference type="EMBL" id="BARW01041647">
    <property type="protein sequence ID" value="GAJ17230.1"/>
    <property type="molecule type" value="Genomic_DNA"/>
</dbReference>
<sequence length="90" mass="10111">EKIVQELDYWEEEPKFFKGIGLSVRLTGGPTFFNGGDIRKGNRGLYDAVSDFVTSDGYVIERRFNSFRSGWEVAADFVYNLSSKFGVGIG</sequence>
<protein>
    <submittedName>
        <fullName evidence="1">Uncharacterized protein</fullName>
    </submittedName>
</protein>
<gene>
    <name evidence="1" type="ORF">S12H4_62233</name>
</gene>
<name>X1VYE4_9ZZZZ</name>
<comment type="caution">
    <text evidence="1">The sequence shown here is derived from an EMBL/GenBank/DDBJ whole genome shotgun (WGS) entry which is preliminary data.</text>
</comment>